<sequence>MSSGSASVGPYRAMFVAEGRWHSSHWGGTVTPNGNERERFNHSSSKTFEDEDENNLKIADEENKNESDKEASEKKKATECIVFKINGTLEREMSEKDSRLDMVTLAKDSSGVNKDTAFHESGLSSPHHPLHRAHI</sequence>
<dbReference type="AlphaFoldDB" id="A0A6A6Y7G8"/>
<dbReference type="EMBL" id="MU003711">
    <property type="protein sequence ID" value="KAF2804762.1"/>
    <property type="molecule type" value="Genomic_DNA"/>
</dbReference>
<feature type="region of interest" description="Disordered" evidence="1">
    <location>
        <begin position="22"/>
        <end position="76"/>
    </location>
</feature>
<reference evidence="4" key="3">
    <citation type="submission" date="2025-04" db="UniProtKB">
        <authorList>
            <consortium name="RefSeq"/>
        </authorList>
    </citation>
    <scope>IDENTIFICATION</scope>
    <source>
        <strain evidence="4">CBS 304.34</strain>
    </source>
</reference>
<dbReference type="Proteomes" id="UP000504636">
    <property type="component" value="Unplaced"/>
</dbReference>
<evidence type="ECO:0000313" key="2">
    <source>
        <dbReference type="EMBL" id="KAF2804762.1"/>
    </source>
</evidence>
<dbReference type="GeneID" id="54466867"/>
<reference evidence="2 4" key="1">
    <citation type="journal article" date="2020" name="Stud. Mycol.">
        <title>101 Dothideomycetes genomes: a test case for predicting lifestyles and emergence of pathogens.</title>
        <authorList>
            <person name="Haridas S."/>
            <person name="Albert R."/>
            <person name="Binder M."/>
            <person name="Bloem J."/>
            <person name="Labutti K."/>
            <person name="Salamov A."/>
            <person name="Andreopoulos B."/>
            <person name="Baker S."/>
            <person name="Barry K."/>
            <person name="Bills G."/>
            <person name="Bluhm B."/>
            <person name="Cannon C."/>
            <person name="Castanera R."/>
            <person name="Culley D."/>
            <person name="Daum C."/>
            <person name="Ezra D."/>
            <person name="Gonzalez J."/>
            <person name="Henrissat B."/>
            <person name="Kuo A."/>
            <person name="Liang C."/>
            <person name="Lipzen A."/>
            <person name="Lutzoni F."/>
            <person name="Magnuson J."/>
            <person name="Mondo S."/>
            <person name="Nolan M."/>
            <person name="Ohm R."/>
            <person name="Pangilinan J."/>
            <person name="Park H.-J."/>
            <person name="Ramirez L."/>
            <person name="Alfaro M."/>
            <person name="Sun H."/>
            <person name="Tritt A."/>
            <person name="Yoshinaga Y."/>
            <person name="Zwiers L.-H."/>
            <person name="Turgeon B."/>
            <person name="Goodwin S."/>
            <person name="Spatafora J."/>
            <person name="Crous P."/>
            <person name="Grigoriev I."/>
        </authorList>
    </citation>
    <scope>NUCLEOTIDE SEQUENCE</scope>
    <source>
        <strain evidence="2 4">CBS 304.34</strain>
    </source>
</reference>
<name>A0A6A6Y7G8_9PEZI</name>
<reference evidence="4" key="2">
    <citation type="submission" date="2020-04" db="EMBL/GenBank/DDBJ databases">
        <authorList>
            <consortium name="NCBI Genome Project"/>
        </authorList>
    </citation>
    <scope>NUCLEOTIDE SEQUENCE</scope>
    <source>
        <strain evidence="4">CBS 304.34</strain>
    </source>
</reference>
<evidence type="ECO:0000313" key="3">
    <source>
        <dbReference type="Proteomes" id="UP000504636"/>
    </source>
</evidence>
<gene>
    <name evidence="2 4" type="ORF">BDZ99DRAFT_525116</name>
</gene>
<keyword evidence="3" id="KW-1185">Reference proteome</keyword>
<protein>
    <submittedName>
        <fullName evidence="2 4">Uncharacterized protein</fullName>
    </submittedName>
</protein>
<accession>A0A6A6Y7G8</accession>
<organism evidence="2">
    <name type="scientific">Mytilinidion resinicola</name>
    <dbReference type="NCBI Taxonomy" id="574789"/>
    <lineage>
        <taxon>Eukaryota</taxon>
        <taxon>Fungi</taxon>
        <taxon>Dikarya</taxon>
        <taxon>Ascomycota</taxon>
        <taxon>Pezizomycotina</taxon>
        <taxon>Dothideomycetes</taxon>
        <taxon>Pleosporomycetidae</taxon>
        <taxon>Mytilinidiales</taxon>
        <taxon>Mytilinidiaceae</taxon>
        <taxon>Mytilinidion</taxon>
    </lineage>
</organism>
<proteinExistence type="predicted"/>
<evidence type="ECO:0000313" key="4">
    <source>
        <dbReference type="RefSeq" id="XP_033571726.1"/>
    </source>
</evidence>
<evidence type="ECO:0000256" key="1">
    <source>
        <dbReference type="SAM" id="MobiDB-lite"/>
    </source>
</evidence>
<feature type="compositionally biased region" description="Basic and acidic residues" evidence="1">
    <location>
        <begin position="54"/>
        <end position="76"/>
    </location>
</feature>
<dbReference type="RefSeq" id="XP_033571726.1">
    <property type="nucleotide sequence ID" value="XM_033725974.1"/>
</dbReference>